<dbReference type="AlphaFoldDB" id="A0A5R9PH18"/>
<accession>A0A5R9PH18</accession>
<keyword evidence="1" id="KW-0812">Transmembrane</keyword>
<dbReference type="EMBL" id="SROY01000001">
    <property type="protein sequence ID" value="TLX22692.1"/>
    <property type="molecule type" value="Genomic_DNA"/>
</dbReference>
<organism evidence="2 3">
    <name type="scientific">Thermomonas fusca</name>
    <dbReference type="NCBI Taxonomy" id="215690"/>
    <lineage>
        <taxon>Bacteria</taxon>
        <taxon>Pseudomonadati</taxon>
        <taxon>Pseudomonadota</taxon>
        <taxon>Gammaproteobacteria</taxon>
        <taxon>Lysobacterales</taxon>
        <taxon>Lysobacteraceae</taxon>
        <taxon>Thermomonas</taxon>
    </lineage>
</organism>
<keyword evidence="1" id="KW-0472">Membrane</keyword>
<feature type="transmembrane region" description="Helical" evidence="1">
    <location>
        <begin position="24"/>
        <end position="44"/>
    </location>
</feature>
<gene>
    <name evidence="2" type="ORF">E5S66_01280</name>
</gene>
<reference evidence="2 3" key="1">
    <citation type="submission" date="2019-04" db="EMBL/GenBank/DDBJ databases">
        <authorList>
            <person name="Grouzdev D.S."/>
            <person name="Nazina T.N."/>
        </authorList>
    </citation>
    <scope>NUCLEOTIDE SEQUENCE [LARGE SCALE GENOMIC DNA]</scope>
    <source>
        <strain evidence="2 3">SHC 3-19</strain>
    </source>
</reference>
<evidence type="ECO:0000313" key="3">
    <source>
        <dbReference type="Proteomes" id="UP000308508"/>
    </source>
</evidence>
<evidence type="ECO:0000256" key="1">
    <source>
        <dbReference type="SAM" id="Phobius"/>
    </source>
</evidence>
<comment type="caution">
    <text evidence="2">The sequence shown here is derived from an EMBL/GenBank/DDBJ whole genome shotgun (WGS) entry which is preliminary data.</text>
</comment>
<keyword evidence="1" id="KW-1133">Transmembrane helix</keyword>
<name>A0A5R9PH18_9GAMM</name>
<dbReference type="STRING" id="1123377.GCA_000423885_02527"/>
<dbReference type="Proteomes" id="UP000308508">
    <property type="component" value="Unassembled WGS sequence"/>
</dbReference>
<evidence type="ECO:0000313" key="2">
    <source>
        <dbReference type="EMBL" id="TLX22692.1"/>
    </source>
</evidence>
<keyword evidence="3" id="KW-1185">Reference proteome</keyword>
<sequence length="85" mass="9259">MHWLFLLLAVAAMALAFLTTSMAVLAGCLLAALVLFVAWVLGLYQARVAGSDRDATMMVDPAELRRLRELAQARKQERDDAGDAP</sequence>
<dbReference type="RefSeq" id="WP_138346839.1">
    <property type="nucleotide sequence ID" value="NZ_SROY01000001.1"/>
</dbReference>
<protein>
    <submittedName>
        <fullName evidence="2">Uncharacterized protein</fullName>
    </submittedName>
</protein>
<proteinExistence type="predicted"/>